<feature type="domain" description="Yip1" evidence="6">
    <location>
        <begin position="14"/>
        <end position="182"/>
    </location>
</feature>
<evidence type="ECO:0000313" key="7">
    <source>
        <dbReference type="EMBL" id="KAA9009291.1"/>
    </source>
</evidence>
<dbReference type="Proteomes" id="UP000326554">
    <property type="component" value="Unassembled WGS sequence"/>
</dbReference>
<dbReference type="GO" id="GO:0016020">
    <property type="term" value="C:membrane"/>
    <property type="evidence" value="ECO:0007669"/>
    <property type="project" value="UniProtKB-SubCell"/>
</dbReference>
<feature type="transmembrane region" description="Helical" evidence="5">
    <location>
        <begin position="167"/>
        <end position="191"/>
    </location>
</feature>
<evidence type="ECO:0000256" key="4">
    <source>
        <dbReference type="ARBA" id="ARBA00023136"/>
    </source>
</evidence>
<proteinExistence type="predicted"/>
<dbReference type="EMBL" id="VYQE01000002">
    <property type="protein sequence ID" value="KAA9009291.1"/>
    <property type="molecule type" value="Genomic_DNA"/>
</dbReference>
<dbReference type="AlphaFoldDB" id="A0A5J5GLX9"/>
<evidence type="ECO:0000259" key="6">
    <source>
        <dbReference type="Pfam" id="PF04893"/>
    </source>
</evidence>
<dbReference type="InterPro" id="IPR006977">
    <property type="entry name" value="Yip1_dom"/>
</dbReference>
<feature type="transmembrane region" description="Helical" evidence="5">
    <location>
        <begin position="35"/>
        <end position="56"/>
    </location>
</feature>
<gene>
    <name evidence="7" type="ORF">F3S47_08575</name>
</gene>
<evidence type="ECO:0000256" key="2">
    <source>
        <dbReference type="ARBA" id="ARBA00022692"/>
    </source>
</evidence>
<evidence type="ECO:0000256" key="1">
    <source>
        <dbReference type="ARBA" id="ARBA00004141"/>
    </source>
</evidence>
<dbReference type="RefSeq" id="WP_150444824.1">
    <property type="nucleotide sequence ID" value="NZ_VYQE01000002.1"/>
</dbReference>
<reference evidence="7 8" key="1">
    <citation type="submission" date="2019-09" db="EMBL/GenBank/DDBJ databases">
        <authorList>
            <person name="Park J.-S."/>
            <person name="Choi H.-J."/>
        </authorList>
    </citation>
    <scope>NUCLEOTIDE SEQUENCE [LARGE SCALE GENOMIC DNA]</scope>
    <source>
        <strain evidence="7 8">176SS1-4</strain>
    </source>
</reference>
<feature type="transmembrane region" description="Helical" evidence="5">
    <location>
        <begin position="108"/>
        <end position="131"/>
    </location>
</feature>
<evidence type="ECO:0000313" key="8">
    <source>
        <dbReference type="Proteomes" id="UP000326554"/>
    </source>
</evidence>
<name>A0A5J5GLX9_9RHOB</name>
<dbReference type="Pfam" id="PF04893">
    <property type="entry name" value="Yip1"/>
    <property type="match status" value="1"/>
</dbReference>
<keyword evidence="4 5" id="KW-0472">Membrane</keyword>
<evidence type="ECO:0000256" key="3">
    <source>
        <dbReference type="ARBA" id="ARBA00022989"/>
    </source>
</evidence>
<keyword evidence="2 5" id="KW-0812">Transmembrane</keyword>
<evidence type="ECO:0000256" key="5">
    <source>
        <dbReference type="SAM" id="Phobius"/>
    </source>
</evidence>
<protein>
    <submittedName>
        <fullName evidence="7">YIP1 family protein</fullName>
    </submittedName>
</protein>
<keyword evidence="3 5" id="KW-1133">Transmembrane helix</keyword>
<comment type="subcellular location">
    <subcellularLocation>
        <location evidence="1">Membrane</location>
        <topology evidence="1">Multi-pass membrane protein</topology>
    </subcellularLocation>
</comment>
<sequence>MTSSAGSLARLLMETVRQPREVARFIIGQGYSREVLWMGLVLVTLISVLLVAVFSVLLPPPPPEAPERIVLTPLTYATILGGSLVITVFALHYTGLMLGGEGRLEDTLALMVWLQFLLVVLQAAQVVLAIALPALGAYAAIVSVGIALWVLVHFINEAQRFESLGRAVLTLVAALLGVGVGLSTLLAVIGAGV</sequence>
<accession>A0A5J5GLX9</accession>
<feature type="transmembrane region" description="Helical" evidence="5">
    <location>
        <begin position="76"/>
        <end position="96"/>
    </location>
</feature>
<keyword evidence="8" id="KW-1185">Reference proteome</keyword>
<comment type="caution">
    <text evidence="7">The sequence shown here is derived from an EMBL/GenBank/DDBJ whole genome shotgun (WGS) entry which is preliminary data.</text>
</comment>
<feature type="transmembrane region" description="Helical" evidence="5">
    <location>
        <begin position="137"/>
        <end position="155"/>
    </location>
</feature>
<organism evidence="7 8">
    <name type="scientific">Histidinibacterium aquaticum</name>
    <dbReference type="NCBI Taxonomy" id="2613962"/>
    <lineage>
        <taxon>Bacteria</taxon>
        <taxon>Pseudomonadati</taxon>
        <taxon>Pseudomonadota</taxon>
        <taxon>Alphaproteobacteria</taxon>
        <taxon>Rhodobacterales</taxon>
        <taxon>Paracoccaceae</taxon>
        <taxon>Histidinibacterium</taxon>
    </lineage>
</organism>